<evidence type="ECO:0000313" key="1">
    <source>
        <dbReference type="EMBL" id="EPN33696.1"/>
    </source>
</evidence>
<comment type="caution">
    <text evidence="1">The sequence shown here is derived from an EMBL/GenBank/DDBJ whole genome shotgun (WGS) entry which is preliminary data.</text>
</comment>
<organism evidence="1 2">
    <name type="scientific">Pseudomonas syringae pv. actinidiae ICMP 19096</name>
    <dbReference type="NCBI Taxonomy" id="1194405"/>
    <lineage>
        <taxon>Bacteria</taxon>
        <taxon>Pseudomonadati</taxon>
        <taxon>Pseudomonadota</taxon>
        <taxon>Gammaproteobacteria</taxon>
        <taxon>Pseudomonadales</taxon>
        <taxon>Pseudomonadaceae</taxon>
        <taxon>Pseudomonas</taxon>
        <taxon>Pseudomonas syringae</taxon>
    </lineage>
</organism>
<dbReference type="EMBL" id="AOKF01003643">
    <property type="protein sequence ID" value="EPN33696.1"/>
    <property type="molecule type" value="Genomic_DNA"/>
</dbReference>
<name>A0A656JKG4_PSESF</name>
<gene>
    <name evidence="1" type="ORF">A245_43185</name>
</gene>
<proteinExistence type="predicted"/>
<protein>
    <submittedName>
        <fullName evidence="1">Uncharacterized protein</fullName>
    </submittedName>
</protein>
<evidence type="ECO:0000313" key="2">
    <source>
        <dbReference type="Proteomes" id="UP000018849"/>
    </source>
</evidence>
<reference evidence="1 2" key="1">
    <citation type="journal article" date="2013" name="PLoS Pathog.">
        <title>Genomic analysis of the Kiwifruit pathogen Pseudomonas syringae pv. actinidiae provides insight into the origins of an emergent plant disease.</title>
        <authorList>
            <person name="McCann H.C."/>
            <person name="Rikkerink E.H."/>
            <person name="Bertels F."/>
            <person name="Fiers M."/>
            <person name="Lu A."/>
            <person name="Rees-George J."/>
            <person name="Andersen M.T."/>
            <person name="Gleave A.P."/>
            <person name="Haubold B."/>
            <person name="Wohlers M.W."/>
            <person name="Guttman D.S."/>
            <person name="Wang P.W."/>
            <person name="Straub C."/>
            <person name="Vanneste J.L."/>
            <person name="Rainey P.B."/>
            <person name="Templeton M.D."/>
        </authorList>
    </citation>
    <scope>NUCLEOTIDE SEQUENCE [LARGE SCALE GENOMIC DNA]</scope>
    <source>
        <strain evidence="1 2">ICMP 19096</strain>
    </source>
</reference>
<dbReference type="AlphaFoldDB" id="A0A656JKG4"/>
<sequence length="69" mass="7936">MIFINRITVNSVIELLIALLEGREITSSRIMDVFFQSGLISNSIVRDIFRTATRIHIGKVALVRFLFRI</sequence>
<dbReference type="Proteomes" id="UP000018849">
    <property type="component" value="Unassembled WGS sequence"/>
</dbReference>
<accession>A0A656JKG4</accession>